<name>A0AAV5EY94_ELECO</name>
<dbReference type="InterPro" id="IPR050168">
    <property type="entry name" value="AAA_ATPase_domain"/>
</dbReference>
<comment type="caution">
    <text evidence="1">The sequence shown here is derived from an EMBL/GenBank/DDBJ whole genome shotgun (WGS) entry which is preliminary data.</text>
</comment>
<proteinExistence type="predicted"/>
<accession>A0AAV5EY94</accession>
<reference evidence="1" key="1">
    <citation type="journal article" date="2018" name="DNA Res.">
        <title>Multiple hybrid de novo genome assembly of finger millet, an orphan allotetraploid crop.</title>
        <authorList>
            <person name="Hatakeyama M."/>
            <person name="Aluri S."/>
            <person name="Balachadran M.T."/>
            <person name="Sivarajan S.R."/>
            <person name="Patrignani A."/>
            <person name="Gruter S."/>
            <person name="Poveda L."/>
            <person name="Shimizu-Inatsugi R."/>
            <person name="Baeten J."/>
            <person name="Francoijs K.J."/>
            <person name="Nataraja K.N."/>
            <person name="Reddy Y.A.N."/>
            <person name="Phadnis S."/>
            <person name="Ravikumar R.L."/>
            <person name="Schlapbach R."/>
            <person name="Sreeman S.M."/>
            <person name="Shimizu K.K."/>
        </authorList>
    </citation>
    <scope>NUCLEOTIDE SEQUENCE</scope>
</reference>
<dbReference type="GO" id="GO:0016887">
    <property type="term" value="F:ATP hydrolysis activity"/>
    <property type="evidence" value="ECO:0007669"/>
    <property type="project" value="TreeGrafter"/>
</dbReference>
<evidence type="ECO:0000313" key="2">
    <source>
        <dbReference type="Proteomes" id="UP001054889"/>
    </source>
</evidence>
<dbReference type="InterPro" id="IPR027417">
    <property type="entry name" value="P-loop_NTPase"/>
</dbReference>
<sequence length="224" mass="25370">MEAIRPEEVVTGNLKARQALRELVAYPFLYARESHLLGLKWPRGLLPPPPPPPPPGTGKYVDRYFGRWQTTLVGAIVPECNAHLTLIQYPFHILCAKCMLERVKCSCVKLSVKHICRLHRVNPHSYPLMNVMPDATCPRRNDRQQHQSRIMGQLLTLMDGNKKSLKMLRCIVVSCIYQQNKLLQAVEWPIKHSSAFDRLGISPVRGVLLHSPPGCSKNTLAIAR</sequence>
<reference evidence="1" key="2">
    <citation type="submission" date="2021-12" db="EMBL/GenBank/DDBJ databases">
        <title>Resequencing data analysis of finger millet.</title>
        <authorList>
            <person name="Hatakeyama M."/>
            <person name="Aluri S."/>
            <person name="Balachadran M.T."/>
            <person name="Sivarajan S.R."/>
            <person name="Poveda L."/>
            <person name="Shimizu-Inatsugi R."/>
            <person name="Schlapbach R."/>
            <person name="Sreeman S.M."/>
            <person name="Shimizu K.K."/>
        </authorList>
    </citation>
    <scope>NUCLEOTIDE SEQUENCE</scope>
</reference>
<keyword evidence="2" id="KW-1185">Reference proteome</keyword>
<dbReference type="AlphaFoldDB" id="A0AAV5EY94"/>
<dbReference type="Proteomes" id="UP001054889">
    <property type="component" value="Unassembled WGS sequence"/>
</dbReference>
<dbReference type="Gene3D" id="3.40.50.300">
    <property type="entry name" value="P-loop containing nucleotide triphosphate hydrolases"/>
    <property type="match status" value="2"/>
</dbReference>
<evidence type="ECO:0000313" key="1">
    <source>
        <dbReference type="EMBL" id="GJN27150.1"/>
    </source>
</evidence>
<dbReference type="EMBL" id="BQKI01000079">
    <property type="protein sequence ID" value="GJN27150.1"/>
    <property type="molecule type" value="Genomic_DNA"/>
</dbReference>
<dbReference type="PANTHER" id="PTHR23077:SF117">
    <property type="entry name" value="AAA+ ATPASE DOMAIN-CONTAINING PROTEIN"/>
    <property type="match status" value="1"/>
</dbReference>
<protein>
    <submittedName>
        <fullName evidence="1">Uncharacterized protein</fullName>
    </submittedName>
</protein>
<gene>
    <name evidence="1" type="primary">gb15146</name>
    <name evidence="1" type="ORF">PR202_gb15146</name>
</gene>
<organism evidence="1 2">
    <name type="scientific">Eleusine coracana subsp. coracana</name>
    <dbReference type="NCBI Taxonomy" id="191504"/>
    <lineage>
        <taxon>Eukaryota</taxon>
        <taxon>Viridiplantae</taxon>
        <taxon>Streptophyta</taxon>
        <taxon>Embryophyta</taxon>
        <taxon>Tracheophyta</taxon>
        <taxon>Spermatophyta</taxon>
        <taxon>Magnoliopsida</taxon>
        <taxon>Liliopsida</taxon>
        <taxon>Poales</taxon>
        <taxon>Poaceae</taxon>
        <taxon>PACMAD clade</taxon>
        <taxon>Chloridoideae</taxon>
        <taxon>Cynodonteae</taxon>
        <taxon>Eleusininae</taxon>
        <taxon>Eleusine</taxon>
    </lineage>
</organism>
<dbReference type="SUPFAM" id="SSF52540">
    <property type="entry name" value="P-loop containing nucleoside triphosphate hydrolases"/>
    <property type="match status" value="1"/>
</dbReference>
<dbReference type="PANTHER" id="PTHR23077">
    <property type="entry name" value="AAA-FAMILY ATPASE"/>
    <property type="match status" value="1"/>
</dbReference>